<dbReference type="InterPro" id="IPR013126">
    <property type="entry name" value="Hsp_70_fam"/>
</dbReference>
<evidence type="ECO:0000256" key="3">
    <source>
        <dbReference type="ARBA" id="ARBA00023186"/>
    </source>
</evidence>
<evidence type="ECO:0000313" key="5">
    <source>
        <dbReference type="Proteomes" id="UP001604277"/>
    </source>
</evidence>
<name>A0ABD1TRG7_9LAMI</name>
<organism evidence="4 5">
    <name type="scientific">Forsythia ovata</name>
    <dbReference type="NCBI Taxonomy" id="205694"/>
    <lineage>
        <taxon>Eukaryota</taxon>
        <taxon>Viridiplantae</taxon>
        <taxon>Streptophyta</taxon>
        <taxon>Embryophyta</taxon>
        <taxon>Tracheophyta</taxon>
        <taxon>Spermatophyta</taxon>
        <taxon>Magnoliopsida</taxon>
        <taxon>eudicotyledons</taxon>
        <taxon>Gunneridae</taxon>
        <taxon>Pentapetalae</taxon>
        <taxon>asterids</taxon>
        <taxon>lamiids</taxon>
        <taxon>Lamiales</taxon>
        <taxon>Oleaceae</taxon>
        <taxon>Forsythieae</taxon>
        <taxon>Forsythia</taxon>
    </lineage>
</organism>
<evidence type="ECO:0000313" key="4">
    <source>
        <dbReference type="EMBL" id="KAL2515297.1"/>
    </source>
</evidence>
<accession>A0ABD1TRG7</accession>
<evidence type="ECO:0000256" key="1">
    <source>
        <dbReference type="ARBA" id="ARBA00022741"/>
    </source>
</evidence>
<proteinExistence type="predicted"/>
<evidence type="ECO:0000256" key="2">
    <source>
        <dbReference type="ARBA" id="ARBA00022840"/>
    </source>
</evidence>
<dbReference type="EMBL" id="JBFOLJ010000008">
    <property type="protein sequence ID" value="KAL2515297.1"/>
    <property type="molecule type" value="Genomic_DNA"/>
</dbReference>
<dbReference type="InterPro" id="IPR043129">
    <property type="entry name" value="ATPase_NBD"/>
</dbReference>
<dbReference type="GO" id="GO:0005524">
    <property type="term" value="F:ATP binding"/>
    <property type="evidence" value="ECO:0007669"/>
    <property type="project" value="UniProtKB-KW"/>
</dbReference>
<dbReference type="AlphaFoldDB" id="A0ABD1TRG7"/>
<dbReference type="PANTHER" id="PTHR45639:SF3">
    <property type="entry name" value="HYPOXIA UP-REGULATED PROTEIN 1"/>
    <property type="match status" value="1"/>
</dbReference>
<dbReference type="Gene3D" id="3.30.420.40">
    <property type="match status" value="1"/>
</dbReference>
<keyword evidence="1" id="KW-0547">Nucleotide-binding</keyword>
<keyword evidence="2" id="KW-0067">ATP-binding</keyword>
<keyword evidence="3" id="KW-0143">Chaperone</keyword>
<dbReference type="Pfam" id="PF00012">
    <property type="entry name" value="HSP70"/>
    <property type="match status" value="1"/>
</dbReference>
<protein>
    <submittedName>
        <fullName evidence="4">Heat shock 70 kDa protein 17</fullName>
    </submittedName>
</protein>
<comment type="caution">
    <text evidence="4">The sequence shown here is derived from an EMBL/GenBank/DDBJ whole genome shotgun (WGS) entry which is preliminary data.</text>
</comment>
<dbReference type="SUPFAM" id="SSF53067">
    <property type="entry name" value="Actin-like ATPase domain"/>
    <property type="match status" value="1"/>
</dbReference>
<sequence length="224" mass="25059">MLDARNLYTRSCPMNGSNRNVHSPRPNDHIWWTHRNSGDTLFRLEIFLSLFLLNAVQSQSTVASIDLGSKCLKVAVVNLKPGQAPISIAINEMSKQKTPSLVSFHSNSQLIGEESLGLLARYPTKVDSHIPILLSKPFNYTQKFLRSLYLSYDITLDETRDVAVYKTEEDGGEFSKFTAEEMVAMILKYAMGLAENHARSSVKDVVITVPGRQRGREKKPGSPC</sequence>
<keyword evidence="5" id="KW-1185">Reference proteome</keyword>
<dbReference type="Proteomes" id="UP001604277">
    <property type="component" value="Unassembled WGS sequence"/>
</dbReference>
<dbReference type="PANTHER" id="PTHR45639">
    <property type="entry name" value="HSC70CB, ISOFORM G-RELATED"/>
    <property type="match status" value="1"/>
</dbReference>
<keyword evidence="4" id="KW-0346">Stress response</keyword>
<gene>
    <name evidence="4" type="ORF">Fot_29268</name>
</gene>
<reference evidence="5" key="1">
    <citation type="submission" date="2024-07" db="EMBL/GenBank/DDBJ databases">
        <title>Two chromosome-level genome assemblies of Korean endemic species Abeliophyllum distichum and Forsythia ovata (Oleaceae).</title>
        <authorList>
            <person name="Jang H."/>
        </authorList>
    </citation>
    <scope>NUCLEOTIDE SEQUENCE [LARGE SCALE GENOMIC DNA]</scope>
</reference>